<dbReference type="GO" id="GO:0005634">
    <property type="term" value="C:nucleus"/>
    <property type="evidence" value="ECO:0007669"/>
    <property type="project" value="UniProtKB-SubCell"/>
</dbReference>
<keyword evidence="5" id="KW-0539">Nucleus</keyword>
<name>A0A0E0D3N2_9ORYZ</name>
<dbReference type="eggNOG" id="ENOG502QQBN">
    <property type="taxonomic scope" value="Eukaryota"/>
</dbReference>
<evidence type="ECO:0000313" key="7">
    <source>
        <dbReference type="EnsemblPlants" id="OMERI03G23400.1"/>
    </source>
</evidence>
<dbReference type="Proteomes" id="UP000008021">
    <property type="component" value="Chromosome 3"/>
</dbReference>
<keyword evidence="3" id="KW-0802">TPR repeat</keyword>
<keyword evidence="4" id="KW-0175">Coiled coil</keyword>
<evidence type="ECO:0000256" key="1">
    <source>
        <dbReference type="ARBA" id="ARBA00004123"/>
    </source>
</evidence>
<proteinExistence type="predicted"/>
<evidence type="ECO:0000256" key="6">
    <source>
        <dbReference type="SAM" id="MobiDB-lite"/>
    </source>
</evidence>
<comment type="subcellular location">
    <subcellularLocation>
        <location evidence="1">Nucleus</location>
    </subcellularLocation>
</comment>
<evidence type="ECO:0000256" key="3">
    <source>
        <dbReference type="ARBA" id="ARBA00022803"/>
    </source>
</evidence>
<evidence type="ECO:0000256" key="2">
    <source>
        <dbReference type="ARBA" id="ARBA00022737"/>
    </source>
</evidence>
<dbReference type="SUPFAM" id="SSF48452">
    <property type="entry name" value="TPR-like"/>
    <property type="match status" value="1"/>
</dbReference>
<dbReference type="InterPro" id="IPR044961">
    <property type="entry name" value="MS5/SDI1"/>
</dbReference>
<dbReference type="PANTHER" id="PTHR36326">
    <property type="entry name" value="PROTEIN POLLENLESS 3-LIKE 2"/>
    <property type="match status" value="1"/>
</dbReference>
<accession>A0A0E0D3N2</accession>
<dbReference type="PANTHER" id="PTHR36326:SF7">
    <property type="entry name" value="PROTEIN POLLENLESS 3-LIKE 2"/>
    <property type="match status" value="1"/>
</dbReference>
<feature type="region of interest" description="Disordered" evidence="6">
    <location>
        <begin position="48"/>
        <end position="67"/>
    </location>
</feature>
<sequence length="147" mass="16418">MYTANSNENKFQFRNARSASKLRNFTLEMHAVPVFDGIPQCRVEGGGCRRGRRRGGPRRGGAPAHLRAPRRRISWGKNFTKSDGIGIVLVIEKDPNKAVPLFWAAINSGDRIENALKDMATVLKQANRAVEAIEAIRSFRDRCPNEA</sequence>
<keyword evidence="2" id="KW-0677">Repeat</keyword>
<dbReference type="InterPro" id="IPR011990">
    <property type="entry name" value="TPR-like_helical_dom_sf"/>
</dbReference>
<keyword evidence="8" id="KW-1185">Reference proteome</keyword>
<reference evidence="7" key="2">
    <citation type="submission" date="2018-05" db="EMBL/GenBank/DDBJ databases">
        <title>OmerRS3 (Oryza meridionalis Reference Sequence Version 3).</title>
        <authorList>
            <person name="Zhang J."/>
            <person name="Kudrna D."/>
            <person name="Lee S."/>
            <person name="Talag J."/>
            <person name="Welchert J."/>
            <person name="Wing R.A."/>
        </authorList>
    </citation>
    <scope>NUCLEOTIDE SEQUENCE [LARGE SCALE GENOMIC DNA]</scope>
    <source>
        <strain evidence="7">cv. OR44</strain>
    </source>
</reference>
<reference evidence="7" key="1">
    <citation type="submission" date="2015-04" db="UniProtKB">
        <authorList>
            <consortium name="EnsemblPlants"/>
        </authorList>
    </citation>
    <scope>IDENTIFICATION</scope>
</reference>
<dbReference type="EnsemblPlants" id="OMERI03G23400.1">
    <property type="protein sequence ID" value="OMERI03G23400.1"/>
    <property type="gene ID" value="OMERI03G23400"/>
</dbReference>
<protein>
    <submittedName>
        <fullName evidence="7">Uncharacterized protein</fullName>
    </submittedName>
</protein>
<organism evidence="7">
    <name type="scientific">Oryza meridionalis</name>
    <dbReference type="NCBI Taxonomy" id="40149"/>
    <lineage>
        <taxon>Eukaryota</taxon>
        <taxon>Viridiplantae</taxon>
        <taxon>Streptophyta</taxon>
        <taxon>Embryophyta</taxon>
        <taxon>Tracheophyta</taxon>
        <taxon>Spermatophyta</taxon>
        <taxon>Magnoliopsida</taxon>
        <taxon>Liliopsida</taxon>
        <taxon>Poales</taxon>
        <taxon>Poaceae</taxon>
        <taxon>BOP clade</taxon>
        <taxon>Oryzoideae</taxon>
        <taxon>Oryzeae</taxon>
        <taxon>Oryzinae</taxon>
        <taxon>Oryza</taxon>
    </lineage>
</organism>
<dbReference type="AlphaFoldDB" id="A0A0E0D3N2"/>
<dbReference type="Gramene" id="OMERI03G23400.1">
    <property type="protein sequence ID" value="OMERI03G23400.1"/>
    <property type="gene ID" value="OMERI03G23400"/>
</dbReference>
<evidence type="ECO:0000256" key="4">
    <source>
        <dbReference type="ARBA" id="ARBA00023054"/>
    </source>
</evidence>
<evidence type="ECO:0000256" key="5">
    <source>
        <dbReference type="ARBA" id="ARBA00023242"/>
    </source>
</evidence>
<evidence type="ECO:0000313" key="8">
    <source>
        <dbReference type="Proteomes" id="UP000008021"/>
    </source>
</evidence>
<dbReference type="STRING" id="40149.A0A0E0D3N2"/>
<dbReference type="HOGENOM" id="CLU_1771023_0_0_1"/>